<dbReference type="GO" id="GO:0003729">
    <property type="term" value="F:mRNA binding"/>
    <property type="evidence" value="ECO:0007669"/>
    <property type="project" value="UniProtKB-ARBA"/>
</dbReference>
<dbReference type="RefSeq" id="XP_022727902.1">
    <property type="nucleotide sequence ID" value="XM_022872167.1"/>
</dbReference>
<accession>A0A6P5XJB9</accession>
<organism evidence="3 4">
    <name type="scientific">Durio zibethinus</name>
    <name type="common">Durian</name>
    <dbReference type="NCBI Taxonomy" id="66656"/>
    <lineage>
        <taxon>Eukaryota</taxon>
        <taxon>Viridiplantae</taxon>
        <taxon>Streptophyta</taxon>
        <taxon>Embryophyta</taxon>
        <taxon>Tracheophyta</taxon>
        <taxon>Spermatophyta</taxon>
        <taxon>Magnoliopsida</taxon>
        <taxon>eudicotyledons</taxon>
        <taxon>Gunneridae</taxon>
        <taxon>Pentapetalae</taxon>
        <taxon>rosids</taxon>
        <taxon>malvids</taxon>
        <taxon>Malvales</taxon>
        <taxon>Malvaceae</taxon>
        <taxon>Helicteroideae</taxon>
        <taxon>Durio</taxon>
    </lineage>
</organism>
<dbReference type="PANTHER" id="PTHR47926">
    <property type="entry name" value="PENTATRICOPEPTIDE REPEAT-CONTAINING PROTEIN"/>
    <property type="match status" value="1"/>
</dbReference>
<sequence>MEEAVKLFDKMPEPNVISWNSMISGYNYISLFEGSCLWFRKIWLSGFEPDGITYRSVLSACVAMQNTSFGRQVYSVTMKNGFFSNGYVRTGMIDLFAKSCNFENALTVFYDVSSCENVVCWNAIISAAVKNEENWVALDLFVQMGKQFLMPNVFTFSSVLTACAALKELEIGKEVQGWIIKCGVVDVFVGTALIDLYVKCGDMDEAVKMFSVMPTRNVVSWTAIISGFVQKDDCLKALKFFKEMRYTKAEINNYTATAVISACAKVNMFEEATQIHSWIIKSGFYMDSVIQAALVKMYSKIGVIGLAEMVFKEMESIPSPNTWAVLISSFAQKQSPHRVIELLQTMLKGGLRPDRFCTSSVFSVIECINLGRQMHCYTLKTGLIFDLSVETSLFTMYSKCGSLEDSLKVFQSIPVHDNISWASMIAGFTEHGYAEQALQMFKDMLSEETKPDQMTLTATLSACSSLHCLCKGKEIHGHAIGAGLGNEPLICSALVTVYSKCGALGLARKVFDMLVQKDLVSYSSLISGYAQSDLIKEAVLLFCAMMKSNLTVNSYTLSSILRASALSNKSDIGTQLHALVIKVGLDSEVFVGSSLVTMYSECGGIKDCENAFNEIDKPDLIGWTAMISSYARYGKGVEALRVYDLMTKEGINPDSVTFVGILSACSHSGLIEEGYYHLNSMAKDYGIQPGYHHYACMVDILGRSGKLREAEKFINNMPIEPDAFIWGTLLAACKVHGDVELGRLAAEKVIELESCHAGAYVSLSNICAGIGQWEGVLEIRSLMKGTGVRKEPGWSSM</sequence>
<dbReference type="FunFam" id="1.25.40.10:FF:000090">
    <property type="entry name" value="Pentatricopeptide repeat-containing protein, chloroplastic"/>
    <property type="match status" value="1"/>
</dbReference>
<dbReference type="FunFam" id="1.25.40.10:FF:000381">
    <property type="entry name" value="Pentatricopeptide repeat-containing protein"/>
    <property type="match status" value="1"/>
</dbReference>
<keyword evidence="3" id="KW-1185">Reference proteome</keyword>
<dbReference type="InterPro" id="IPR046848">
    <property type="entry name" value="E_motif"/>
</dbReference>
<gene>
    <name evidence="4" type="primary">LOC111283594</name>
</gene>
<feature type="repeat" description="PPR" evidence="2">
    <location>
        <begin position="417"/>
        <end position="451"/>
    </location>
</feature>
<feature type="repeat" description="PPR" evidence="2">
    <location>
        <begin position="319"/>
        <end position="353"/>
    </location>
</feature>
<evidence type="ECO:0000256" key="1">
    <source>
        <dbReference type="ARBA" id="ARBA00022737"/>
    </source>
</evidence>
<proteinExistence type="predicted"/>
<dbReference type="GeneID" id="111283594"/>
<feature type="repeat" description="PPR" evidence="2">
    <location>
        <begin position="518"/>
        <end position="552"/>
    </location>
</feature>
<dbReference type="PANTHER" id="PTHR47926:SF496">
    <property type="entry name" value="PENTACOTRIPEPTIDE-REPEAT REGION OF PRORP DOMAIN-CONTAINING PROTEIN"/>
    <property type="match status" value="1"/>
</dbReference>
<dbReference type="AlphaFoldDB" id="A0A6P5XJB9"/>
<dbReference type="InterPro" id="IPR046960">
    <property type="entry name" value="PPR_At4g14850-like_plant"/>
</dbReference>
<protein>
    <submittedName>
        <fullName evidence="4">Pentatricopeptide repeat-containing protein At1g74600, chloroplastic-like isoform X2</fullName>
    </submittedName>
</protein>
<feature type="repeat" description="PPR" evidence="2">
    <location>
        <begin position="619"/>
        <end position="653"/>
    </location>
</feature>
<dbReference type="FunFam" id="1.25.40.10:FF:000344">
    <property type="entry name" value="Pentatricopeptide repeat-containing protein"/>
    <property type="match status" value="1"/>
</dbReference>
<reference evidence="4" key="1">
    <citation type="submission" date="2025-08" db="UniProtKB">
        <authorList>
            <consortium name="RefSeq"/>
        </authorList>
    </citation>
    <scope>IDENTIFICATION</scope>
    <source>
        <tissue evidence="4">Fruit stalk</tissue>
    </source>
</reference>
<dbReference type="NCBIfam" id="TIGR00756">
    <property type="entry name" value="PPR"/>
    <property type="match status" value="5"/>
</dbReference>
<dbReference type="Proteomes" id="UP000515121">
    <property type="component" value="Unplaced"/>
</dbReference>
<evidence type="ECO:0000313" key="3">
    <source>
        <dbReference type="Proteomes" id="UP000515121"/>
    </source>
</evidence>
<dbReference type="Pfam" id="PF20431">
    <property type="entry name" value="E_motif"/>
    <property type="match status" value="1"/>
</dbReference>
<dbReference type="Gene3D" id="1.25.40.10">
    <property type="entry name" value="Tetratricopeptide repeat domain"/>
    <property type="match status" value="6"/>
</dbReference>
<dbReference type="InterPro" id="IPR011990">
    <property type="entry name" value="TPR-like_helical_dom_sf"/>
</dbReference>
<dbReference type="InterPro" id="IPR002885">
    <property type="entry name" value="PPR_rpt"/>
</dbReference>
<dbReference type="FunFam" id="1.25.40.10:FF:000073">
    <property type="entry name" value="Pentatricopeptide repeat-containing protein chloroplastic"/>
    <property type="match status" value="1"/>
</dbReference>
<feature type="repeat" description="PPR" evidence="2">
    <location>
        <begin position="252"/>
        <end position="286"/>
    </location>
</feature>
<dbReference type="Pfam" id="PF01535">
    <property type="entry name" value="PPR"/>
    <property type="match status" value="2"/>
</dbReference>
<evidence type="ECO:0000313" key="4">
    <source>
        <dbReference type="RefSeq" id="XP_022727902.1"/>
    </source>
</evidence>
<dbReference type="GO" id="GO:0009451">
    <property type="term" value="P:RNA modification"/>
    <property type="evidence" value="ECO:0007669"/>
    <property type="project" value="InterPro"/>
</dbReference>
<keyword evidence="1" id="KW-0677">Repeat</keyword>
<dbReference type="PROSITE" id="PS51375">
    <property type="entry name" value="PPR"/>
    <property type="match status" value="6"/>
</dbReference>
<feature type="repeat" description="PPR" evidence="2">
    <location>
        <begin position="186"/>
        <end position="220"/>
    </location>
</feature>
<name>A0A6P5XJB9_DURZI</name>
<evidence type="ECO:0000256" key="2">
    <source>
        <dbReference type="PROSITE-ProRule" id="PRU00708"/>
    </source>
</evidence>
<dbReference type="Pfam" id="PF13041">
    <property type="entry name" value="PPR_2"/>
    <property type="match status" value="5"/>
</dbReference>